<evidence type="ECO:0000256" key="4">
    <source>
        <dbReference type="ARBA" id="ARBA00022842"/>
    </source>
</evidence>
<sequence>MPQAVLLDISGVLYQDALPLPGSVAAVEALQSKGHPLRLVTNTSRLTAVEIHRQLTGMGYAITPEQIYSAPKAMRSYVQAQGLRPYWLIHRNLQEEFADLLEQAEPNAVVLGDAEERFDYAHLERAFHLLLAGAPLLAMGDNRYFHSRGALRLDAGPFVRALEYAAGVQALILGKPSKEFFAGALEELGVAASDALMIGDDVESDVFGAQQAGLLGCLVQTGKYRSGDEGKAPGALLAKDLAEAVQRFC</sequence>
<dbReference type="NCBIfam" id="TIGR01458">
    <property type="entry name" value="HAD-SF-IIA-hyp3"/>
    <property type="match status" value="1"/>
</dbReference>
<comment type="caution">
    <text evidence="6">The sequence shown here is derived from an EMBL/GenBank/DDBJ whole genome shotgun (WGS) entry which is preliminary data.</text>
</comment>
<dbReference type="Pfam" id="PF13344">
    <property type="entry name" value="Hydrolase_6"/>
    <property type="match status" value="1"/>
</dbReference>
<dbReference type="PANTHER" id="PTHR19288">
    <property type="entry name" value="4-NITROPHENYLPHOSPHATASE-RELATED"/>
    <property type="match status" value="1"/>
</dbReference>
<keyword evidence="6" id="KW-0378">Hydrolase</keyword>
<dbReference type="Gene3D" id="3.40.50.1000">
    <property type="entry name" value="HAD superfamily/HAD-like"/>
    <property type="match status" value="2"/>
</dbReference>
<dbReference type="Pfam" id="PF13242">
    <property type="entry name" value="Hydrolase_like"/>
    <property type="match status" value="1"/>
</dbReference>
<dbReference type="GO" id="GO:0005737">
    <property type="term" value="C:cytoplasm"/>
    <property type="evidence" value="ECO:0007669"/>
    <property type="project" value="TreeGrafter"/>
</dbReference>
<dbReference type="Proteomes" id="UP000030063">
    <property type="component" value="Unassembled WGS sequence"/>
</dbReference>
<evidence type="ECO:0000256" key="3">
    <source>
        <dbReference type="ARBA" id="ARBA00022723"/>
    </source>
</evidence>
<proteinExistence type="inferred from homology"/>
<evidence type="ECO:0000313" key="6">
    <source>
        <dbReference type="EMBL" id="KFX69261.1"/>
    </source>
</evidence>
<evidence type="ECO:0000256" key="1">
    <source>
        <dbReference type="ARBA" id="ARBA00001946"/>
    </source>
</evidence>
<dbReference type="eggNOG" id="COG0647">
    <property type="taxonomic scope" value="Bacteria"/>
</dbReference>
<dbReference type="InterPro" id="IPR036412">
    <property type="entry name" value="HAD-like_sf"/>
</dbReference>
<accession>A0A0A1YJK9</accession>
<dbReference type="InterPro" id="IPR006357">
    <property type="entry name" value="HAD-SF_hydro_IIA"/>
</dbReference>
<dbReference type="PANTHER" id="PTHR19288:SF46">
    <property type="entry name" value="HALOACID DEHALOGENASE-LIKE HYDROLASE DOMAIN-CONTAINING PROTEIN 2"/>
    <property type="match status" value="1"/>
</dbReference>
<dbReference type="OrthoDB" id="148966at2"/>
<dbReference type="EMBL" id="AWSQ01000004">
    <property type="protein sequence ID" value="KFX69261.1"/>
    <property type="molecule type" value="Genomic_DNA"/>
</dbReference>
<dbReference type="RefSeq" id="WP_025166498.1">
    <property type="nucleotide sequence ID" value="NZ_AWSQ01000004.1"/>
</dbReference>
<keyword evidence="3" id="KW-0479">Metal-binding</keyword>
<dbReference type="GO" id="GO:0046872">
    <property type="term" value="F:metal ion binding"/>
    <property type="evidence" value="ECO:0007669"/>
    <property type="project" value="UniProtKB-KW"/>
</dbReference>
<organism evidence="6 7">
    <name type="scientific">Pseudomonas taeanensis MS-3</name>
    <dbReference type="NCBI Taxonomy" id="1395571"/>
    <lineage>
        <taxon>Bacteria</taxon>
        <taxon>Pseudomonadati</taxon>
        <taxon>Pseudomonadota</taxon>
        <taxon>Gammaproteobacteria</taxon>
        <taxon>Pseudomonadales</taxon>
        <taxon>Pseudomonadaceae</taxon>
        <taxon>Pseudomonas</taxon>
    </lineage>
</organism>
<reference evidence="6 7" key="1">
    <citation type="journal article" date="2014" name="Genome Announc.">
        <title>Draft Genome Sequence of Petroleum Oil-Degrading Marine Bacterium Pseudomonas taeanensis Strain MS-3, Isolated from a Crude Oil-Contaminated Seashore.</title>
        <authorList>
            <person name="Lee S.Y."/>
            <person name="Kim S.H."/>
            <person name="Lee D.G."/>
            <person name="Shin S."/>
            <person name="Yun S.H."/>
            <person name="Choi C.W."/>
            <person name="Chung Y.H."/>
            <person name="Choi J.S."/>
            <person name="Kahng H.Y."/>
            <person name="Kim S.I."/>
        </authorList>
    </citation>
    <scope>NUCLEOTIDE SEQUENCE [LARGE SCALE GENOMIC DNA]</scope>
    <source>
        <strain evidence="6 7">MS-3</strain>
    </source>
</reference>
<dbReference type="SUPFAM" id="SSF56784">
    <property type="entry name" value="HAD-like"/>
    <property type="match status" value="1"/>
</dbReference>
<dbReference type="AlphaFoldDB" id="A0A0A1YJK9"/>
<name>A0A0A1YJK9_9PSED</name>
<evidence type="ECO:0000313" key="7">
    <source>
        <dbReference type="Proteomes" id="UP000030063"/>
    </source>
</evidence>
<dbReference type="GO" id="GO:0016791">
    <property type="term" value="F:phosphatase activity"/>
    <property type="evidence" value="ECO:0007669"/>
    <property type="project" value="InterPro"/>
</dbReference>
<dbReference type="STRING" id="1395571.TMS3_0117530"/>
<keyword evidence="7" id="KW-1185">Reference proteome</keyword>
<evidence type="ECO:0000256" key="2">
    <source>
        <dbReference type="ARBA" id="ARBA00007958"/>
    </source>
</evidence>
<dbReference type="NCBIfam" id="TIGR01460">
    <property type="entry name" value="HAD-SF-IIA"/>
    <property type="match status" value="1"/>
</dbReference>
<protein>
    <recommendedName>
        <fullName evidence="5">Haloacid dehalogenase-like hydrolase domain-containing protein 2</fullName>
    </recommendedName>
</protein>
<dbReference type="InterPro" id="IPR006355">
    <property type="entry name" value="LHPP/HDHD2"/>
</dbReference>
<dbReference type="InterPro" id="IPR006439">
    <property type="entry name" value="HAD-SF_hydro_IA"/>
</dbReference>
<dbReference type="NCBIfam" id="TIGR01549">
    <property type="entry name" value="HAD-SF-IA-v1"/>
    <property type="match status" value="1"/>
</dbReference>
<keyword evidence="4" id="KW-0460">Magnesium</keyword>
<comment type="similarity">
    <text evidence="2">Belongs to the HAD-like hydrolase superfamily.</text>
</comment>
<dbReference type="InterPro" id="IPR023214">
    <property type="entry name" value="HAD_sf"/>
</dbReference>
<comment type="cofactor">
    <cofactor evidence="1">
        <name>Mg(2+)</name>
        <dbReference type="ChEBI" id="CHEBI:18420"/>
    </cofactor>
</comment>
<gene>
    <name evidence="6" type="ORF">TMS3_0117530</name>
</gene>
<evidence type="ECO:0000256" key="5">
    <source>
        <dbReference type="ARBA" id="ARBA00039666"/>
    </source>
</evidence>